<name>A0ABR3VLH0_HUMIN</name>
<feature type="transmembrane region" description="Helical" evidence="2">
    <location>
        <begin position="200"/>
        <end position="223"/>
    </location>
</feature>
<proteinExistence type="predicted"/>
<organism evidence="3 4">
    <name type="scientific">Humicola insolens</name>
    <name type="common">Soft-rot fungus</name>
    <dbReference type="NCBI Taxonomy" id="85995"/>
    <lineage>
        <taxon>Eukaryota</taxon>
        <taxon>Fungi</taxon>
        <taxon>Dikarya</taxon>
        <taxon>Ascomycota</taxon>
        <taxon>Pezizomycotina</taxon>
        <taxon>Sordariomycetes</taxon>
        <taxon>Sordariomycetidae</taxon>
        <taxon>Sordariales</taxon>
        <taxon>Chaetomiaceae</taxon>
        <taxon>Mycothermus</taxon>
    </lineage>
</organism>
<keyword evidence="2" id="KW-0472">Membrane</keyword>
<sequence length="651" mass="72038">MGGSQPPYLYQPVKRDEDRFPETPFDPKAVTRASYEAKKPKPKPQAPFVSINRHPDMHDVLPGRKGFKPMSRRTKGWIRGMRVVQLCLRVPQVIAAAGLIVVMIVAGLMSGLFAWVMSTTLGVAIIHCCYSIYHHSRPAGLKPAGSSAAYHFFSAVSDLLIPPLYAYGAYTTRHRWDEWKANPEIAETVKVKYVMPSLHYGLVAAGGLHLASLGIALWLGFMFRRISKMPPDMNPLESNLTSRVTVHKRNKSSVVISITAYSDGKRDSQQLYDDADSPRRSVPFMHTRQGSESTVAINDSRINLPSRQYQITPGNSVPASPQKSKRMSAPPSTSHSRCSYTEIPLSETATNSSSAVTAWPPSSTPNLPRPARFTETWYASDSLISRTQQRNRKNNLAARNNDTPRRAAYTTLDASSDSDNDSDSEPYYTPAPAGPVRGSSLCTGSISNGSDTENHTPHPLRSHPSNYGLAAMTPPTTTDDDDEASNTENNNPSHTNDKKKSTPRRPRTPFSHLRTSRILADVSVNDRDHPALNTNTDDEQEPREQEQDITDMKDDDTLRFPKKRTSLFPPRMRLSSIQPDADFYSKPYRELKPATPPIMIGPDGKEMTRKSTAGGMRQVSSGCDFGDLGAGEMGRRRVSARAAEEGRGYGY</sequence>
<accession>A0ABR3VLH0</accession>
<evidence type="ECO:0000256" key="1">
    <source>
        <dbReference type="SAM" id="MobiDB-lite"/>
    </source>
</evidence>
<protein>
    <submittedName>
        <fullName evidence="3">Uncharacterized protein</fullName>
    </submittedName>
</protein>
<reference evidence="3 4" key="1">
    <citation type="journal article" date="2024" name="Commun. Biol.">
        <title>Comparative genomic analysis of thermophilic fungi reveals convergent evolutionary adaptations and gene losses.</title>
        <authorList>
            <person name="Steindorff A.S."/>
            <person name="Aguilar-Pontes M.V."/>
            <person name="Robinson A.J."/>
            <person name="Andreopoulos B."/>
            <person name="LaButti K."/>
            <person name="Kuo A."/>
            <person name="Mondo S."/>
            <person name="Riley R."/>
            <person name="Otillar R."/>
            <person name="Haridas S."/>
            <person name="Lipzen A."/>
            <person name="Grimwood J."/>
            <person name="Schmutz J."/>
            <person name="Clum A."/>
            <person name="Reid I.D."/>
            <person name="Moisan M.C."/>
            <person name="Butler G."/>
            <person name="Nguyen T.T.M."/>
            <person name="Dewar K."/>
            <person name="Conant G."/>
            <person name="Drula E."/>
            <person name="Henrissat B."/>
            <person name="Hansel C."/>
            <person name="Singer S."/>
            <person name="Hutchinson M.I."/>
            <person name="de Vries R.P."/>
            <person name="Natvig D.O."/>
            <person name="Powell A.J."/>
            <person name="Tsang A."/>
            <person name="Grigoriev I.V."/>
        </authorList>
    </citation>
    <scope>NUCLEOTIDE SEQUENCE [LARGE SCALE GENOMIC DNA]</scope>
    <source>
        <strain evidence="3 4">CBS 620.91</strain>
    </source>
</reference>
<feature type="compositionally biased region" description="Basic and acidic residues" evidence="1">
    <location>
        <begin position="542"/>
        <end position="555"/>
    </location>
</feature>
<feature type="region of interest" description="Disordered" evidence="1">
    <location>
        <begin position="1"/>
        <end position="49"/>
    </location>
</feature>
<feature type="transmembrane region" description="Helical" evidence="2">
    <location>
        <begin position="112"/>
        <end position="133"/>
    </location>
</feature>
<gene>
    <name evidence="3" type="ORF">VTJ49DRAFT_4663</name>
</gene>
<comment type="caution">
    <text evidence="3">The sequence shown here is derived from an EMBL/GenBank/DDBJ whole genome shotgun (WGS) entry which is preliminary data.</text>
</comment>
<evidence type="ECO:0000313" key="4">
    <source>
        <dbReference type="Proteomes" id="UP001583172"/>
    </source>
</evidence>
<feature type="region of interest" description="Disordered" evidence="1">
    <location>
        <begin position="267"/>
        <end position="371"/>
    </location>
</feature>
<feature type="region of interest" description="Disordered" evidence="1">
    <location>
        <begin position="594"/>
        <end position="651"/>
    </location>
</feature>
<evidence type="ECO:0000313" key="3">
    <source>
        <dbReference type="EMBL" id="KAL1842615.1"/>
    </source>
</evidence>
<keyword evidence="2" id="KW-1133">Transmembrane helix</keyword>
<evidence type="ECO:0000256" key="2">
    <source>
        <dbReference type="SAM" id="Phobius"/>
    </source>
</evidence>
<feature type="compositionally biased region" description="Polar residues" evidence="1">
    <location>
        <begin position="330"/>
        <end position="339"/>
    </location>
</feature>
<dbReference type="Proteomes" id="UP001583172">
    <property type="component" value="Unassembled WGS sequence"/>
</dbReference>
<feature type="compositionally biased region" description="Polar residues" evidence="1">
    <location>
        <begin position="347"/>
        <end position="366"/>
    </location>
</feature>
<keyword evidence="4" id="KW-1185">Reference proteome</keyword>
<feature type="compositionally biased region" description="Basic and acidic residues" evidence="1">
    <location>
        <begin position="642"/>
        <end position="651"/>
    </location>
</feature>
<keyword evidence="2" id="KW-0812">Transmembrane</keyword>
<feature type="region of interest" description="Disordered" evidence="1">
    <location>
        <begin position="384"/>
        <end position="555"/>
    </location>
</feature>
<feature type="transmembrane region" description="Helical" evidence="2">
    <location>
        <begin position="86"/>
        <end position="106"/>
    </location>
</feature>
<dbReference type="EMBL" id="JAZGSY010000037">
    <property type="protein sequence ID" value="KAL1842615.1"/>
    <property type="molecule type" value="Genomic_DNA"/>
</dbReference>
<feature type="compositionally biased region" description="Polar residues" evidence="1">
    <location>
        <begin position="288"/>
        <end position="322"/>
    </location>
</feature>
<feature type="compositionally biased region" description="Polar residues" evidence="1">
    <location>
        <begin position="440"/>
        <end position="451"/>
    </location>
</feature>